<evidence type="ECO:0000313" key="1">
    <source>
        <dbReference type="EMBL" id="MBO3272038.1"/>
    </source>
</evidence>
<evidence type="ECO:0000313" key="2">
    <source>
        <dbReference type="Proteomes" id="UP000670527"/>
    </source>
</evidence>
<accession>A0ABS3TFT2</accession>
<reference evidence="1 2" key="1">
    <citation type="submission" date="2021-03" db="EMBL/GenBank/DDBJ databases">
        <authorList>
            <person name="Kim M.K."/>
        </authorList>
    </citation>
    <scope>NUCLEOTIDE SEQUENCE [LARGE SCALE GENOMIC DNA]</scope>
    <source>
        <strain evidence="1 2">BT507</strain>
    </source>
</reference>
<protein>
    <submittedName>
        <fullName evidence="1">Uncharacterized protein</fullName>
    </submittedName>
</protein>
<organism evidence="1 2">
    <name type="scientific">Hymenobacter defluvii</name>
    <dbReference type="NCBI Taxonomy" id="2054411"/>
    <lineage>
        <taxon>Bacteria</taxon>
        <taxon>Pseudomonadati</taxon>
        <taxon>Bacteroidota</taxon>
        <taxon>Cytophagia</taxon>
        <taxon>Cytophagales</taxon>
        <taxon>Hymenobacteraceae</taxon>
        <taxon>Hymenobacter</taxon>
    </lineage>
</organism>
<keyword evidence="2" id="KW-1185">Reference proteome</keyword>
<sequence>MPDYFVLETASVDSLVPNQVRIWQFTNQLTNLRKVNLSGSFYLPAERPQGEQQFPALQVLVRLLQPWRPEIIAAVGEDTGQGASWWLLDHGTVEGQIESSSFLEQLNSIGSPWEQVQMGKNLTVLEHLPNGRQLVQEVNEQTYFVREYHHSFIAELNSINRLDLYSKGVTVKQQNSDT</sequence>
<dbReference type="Proteomes" id="UP000670527">
    <property type="component" value="Unassembled WGS sequence"/>
</dbReference>
<proteinExistence type="predicted"/>
<name>A0ABS3TFT2_9BACT</name>
<gene>
    <name evidence="1" type="ORF">J4D97_15365</name>
</gene>
<dbReference type="EMBL" id="JAGETX010000009">
    <property type="protein sequence ID" value="MBO3272038.1"/>
    <property type="molecule type" value="Genomic_DNA"/>
</dbReference>
<comment type="caution">
    <text evidence="1">The sequence shown here is derived from an EMBL/GenBank/DDBJ whole genome shotgun (WGS) entry which is preliminary data.</text>
</comment>